<dbReference type="RefSeq" id="WP_219527504.1">
    <property type="nucleotide sequence ID" value="NZ_JAHKRM010000002.1"/>
</dbReference>
<organism evidence="2 3">
    <name type="scientific">Nonomuraea guangzhouensis</name>
    <dbReference type="NCBI Taxonomy" id="1291555"/>
    <lineage>
        <taxon>Bacteria</taxon>
        <taxon>Bacillati</taxon>
        <taxon>Actinomycetota</taxon>
        <taxon>Actinomycetes</taxon>
        <taxon>Streptosporangiales</taxon>
        <taxon>Streptosporangiaceae</taxon>
        <taxon>Nonomuraea</taxon>
    </lineage>
</organism>
<proteinExistence type="predicted"/>
<sequence>MRNFLGVIVVIQGLGGFVARVFFDTEFGLLRRWFDIPTPAYLAIAAAGVALLIWSDHDRQNKEN</sequence>
<protein>
    <submittedName>
        <fullName evidence="2">Uncharacterized protein</fullName>
    </submittedName>
</protein>
<evidence type="ECO:0000313" key="3">
    <source>
        <dbReference type="Proteomes" id="UP001597097"/>
    </source>
</evidence>
<accession>A0ABW4GVR7</accession>
<gene>
    <name evidence="2" type="ORF">ACFSJ0_57000</name>
</gene>
<keyword evidence="1" id="KW-1133">Transmembrane helix</keyword>
<keyword evidence="1" id="KW-0472">Membrane</keyword>
<evidence type="ECO:0000313" key="2">
    <source>
        <dbReference type="EMBL" id="MFD1546629.1"/>
    </source>
</evidence>
<keyword evidence="1" id="KW-0812">Transmembrane</keyword>
<feature type="transmembrane region" description="Helical" evidence="1">
    <location>
        <begin position="36"/>
        <end position="54"/>
    </location>
</feature>
<dbReference type="EMBL" id="JBHUCM010000067">
    <property type="protein sequence ID" value="MFD1546629.1"/>
    <property type="molecule type" value="Genomic_DNA"/>
</dbReference>
<keyword evidence="3" id="KW-1185">Reference proteome</keyword>
<dbReference type="Proteomes" id="UP001597097">
    <property type="component" value="Unassembled WGS sequence"/>
</dbReference>
<name>A0ABW4GVR7_9ACTN</name>
<evidence type="ECO:0000256" key="1">
    <source>
        <dbReference type="SAM" id="Phobius"/>
    </source>
</evidence>
<reference evidence="3" key="1">
    <citation type="journal article" date="2019" name="Int. J. Syst. Evol. Microbiol.">
        <title>The Global Catalogue of Microorganisms (GCM) 10K type strain sequencing project: providing services to taxonomists for standard genome sequencing and annotation.</title>
        <authorList>
            <consortium name="The Broad Institute Genomics Platform"/>
            <consortium name="The Broad Institute Genome Sequencing Center for Infectious Disease"/>
            <person name="Wu L."/>
            <person name="Ma J."/>
        </authorList>
    </citation>
    <scope>NUCLEOTIDE SEQUENCE [LARGE SCALE GENOMIC DNA]</scope>
    <source>
        <strain evidence="3">CGMCC 1.15399</strain>
    </source>
</reference>
<comment type="caution">
    <text evidence="2">The sequence shown here is derived from an EMBL/GenBank/DDBJ whole genome shotgun (WGS) entry which is preliminary data.</text>
</comment>